<feature type="region of interest" description="Disordered" evidence="1">
    <location>
        <begin position="295"/>
        <end position="319"/>
    </location>
</feature>
<feature type="compositionally biased region" description="Acidic residues" evidence="1">
    <location>
        <begin position="307"/>
        <end position="319"/>
    </location>
</feature>
<keyword evidence="4" id="KW-1185">Reference proteome</keyword>
<dbReference type="InterPro" id="IPR025312">
    <property type="entry name" value="DUF4216"/>
</dbReference>
<protein>
    <recommendedName>
        <fullName evidence="2">DUF4216 domain-containing protein</fullName>
    </recommendedName>
</protein>
<accession>A0ABQ7NXT1</accession>
<feature type="domain" description="DUF4216" evidence="2">
    <location>
        <begin position="164"/>
        <end position="237"/>
    </location>
</feature>
<proteinExistence type="predicted"/>
<dbReference type="EMBL" id="JADBGQ010000001">
    <property type="protein sequence ID" value="KAG5414906.1"/>
    <property type="molecule type" value="Genomic_DNA"/>
</dbReference>
<evidence type="ECO:0000256" key="1">
    <source>
        <dbReference type="SAM" id="MobiDB-lite"/>
    </source>
</evidence>
<name>A0ABQ7NXT1_BRACM</name>
<evidence type="ECO:0000313" key="3">
    <source>
        <dbReference type="EMBL" id="KAG5414906.1"/>
    </source>
</evidence>
<reference evidence="3 4" key="1">
    <citation type="submission" date="2021-03" db="EMBL/GenBank/DDBJ databases">
        <authorList>
            <person name="King G.J."/>
            <person name="Bancroft I."/>
            <person name="Baten A."/>
            <person name="Bloomfield J."/>
            <person name="Borpatragohain P."/>
            <person name="He Z."/>
            <person name="Irish N."/>
            <person name="Irwin J."/>
            <person name="Liu K."/>
            <person name="Mauleon R.P."/>
            <person name="Moore J."/>
            <person name="Morris R."/>
            <person name="Ostergaard L."/>
            <person name="Wang B."/>
            <person name="Wells R."/>
        </authorList>
    </citation>
    <scope>NUCLEOTIDE SEQUENCE [LARGE SCALE GENOMIC DNA]</scope>
    <source>
        <strain evidence="3">R-o-18</strain>
        <tissue evidence="3">Leaf</tissue>
    </source>
</reference>
<comment type="caution">
    <text evidence="3">The sequence shown here is derived from an EMBL/GenBank/DDBJ whole genome shotgun (WGS) entry which is preliminary data.</text>
</comment>
<dbReference type="PANTHER" id="PTHR48258:SF11">
    <property type="entry name" value="TDCA1-ORF2 PROTEIN"/>
    <property type="match status" value="1"/>
</dbReference>
<dbReference type="Pfam" id="PF13952">
    <property type="entry name" value="DUF4216"/>
    <property type="match status" value="1"/>
</dbReference>
<evidence type="ECO:0000259" key="2">
    <source>
        <dbReference type="Pfam" id="PF13952"/>
    </source>
</evidence>
<gene>
    <name evidence="3" type="primary">A01g506050.1_BraROA</name>
    <name evidence="3" type="ORF">IGI04_002473</name>
</gene>
<organism evidence="3 4">
    <name type="scientific">Brassica rapa subsp. trilocularis</name>
    <dbReference type="NCBI Taxonomy" id="1813537"/>
    <lineage>
        <taxon>Eukaryota</taxon>
        <taxon>Viridiplantae</taxon>
        <taxon>Streptophyta</taxon>
        <taxon>Embryophyta</taxon>
        <taxon>Tracheophyta</taxon>
        <taxon>Spermatophyta</taxon>
        <taxon>Magnoliopsida</taxon>
        <taxon>eudicotyledons</taxon>
        <taxon>Gunneridae</taxon>
        <taxon>Pentapetalae</taxon>
        <taxon>rosids</taxon>
        <taxon>malvids</taxon>
        <taxon>Brassicales</taxon>
        <taxon>Brassicaceae</taxon>
        <taxon>Brassiceae</taxon>
        <taxon>Brassica</taxon>
    </lineage>
</organism>
<dbReference type="PANTHER" id="PTHR48258">
    <property type="entry name" value="DUF4218 DOMAIN-CONTAINING PROTEIN-RELATED"/>
    <property type="match status" value="1"/>
</dbReference>
<sequence length="319" mass="36697">MGLVHRQPEAKTVIKQWDVWTHLYLSGFTRSYKIWYHHGETDYEHGSTSEPQPAVRLEDPIRTDRFEYRYATEDELEEMKQREFGGWMFTYVSDGLARGETFDDWIREMVVGPNFVVKSYPRFCTRGYAFTTQKRRRSSTTYDADVCSASGDDVYYGHIHEILEIKYLSMVGLRCTVFHCDWHDNTPDRGVRTSAFGVTSVNSRRKLQYYDPFIFASQADQVCYIKYPRVRNRDDPWVTVTRLNPRCRVQGSSELEDPLQPSTSGNLSAAEELGGVGLVVDLTDFGEEAAVHIEDEPVIGEFHQDPDSDSSGDDDSETD</sequence>
<dbReference type="Proteomes" id="UP000823674">
    <property type="component" value="Chromosome A01"/>
</dbReference>
<evidence type="ECO:0000313" key="4">
    <source>
        <dbReference type="Proteomes" id="UP000823674"/>
    </source>
</evidence>